<evidence type="ECO:0000256" key="1">
    <source>
        <dbReference type="SAM" id="Phobius"/>
    </source>
</evidence>
<evidence type="ECO:0000313" key="3">
    <source>
        <dbReference type="Proteomes" id="UP001172630"/>
    </source>
</evidence>
<keyword evidence="1" id="KW-1133">Transmembrane helix</keyword>
<feature type="transmembrane region" description="Helical" evidence="1">
    <location>
        <begin position="87"/>
        <end position="111"/>
    </location>
</feature>
<dbReference type="EMBL" id="JARFYN010000004">
    <property type="protein sequence ID" value="MDL2404979.1"/>
    <property type="molecule type" value="Genomic_DNA"/>
</dbReference>
<reference evidence="2" key="1">
    <citation type="submission" date="2023-06" db="EMBL/GenBank/DDBJ databases">
        <title>Phylogenetic Diversity of Rhizobium strains.</title>
        <authorList>
            <person name="Moura F.T."/>
            <person name="Helene L.C.F."/>
            <person name="Hungria M."/>
        </authorList>
    </citation>
    <scope>NUCLEOTIDE SEQUENCE</scope>
    <source>
        <strain evidence="2">CCGE524</strain>
    </source>
</reference>
<sequence>MIYPITNIALIAAALGSSLIAGIFFAFSAFIMQAFASLPADQGIAAMQSINTTILRSPFMVVFLLTVALSVFIAVIAIVYWRGGVSILMIAGAALYIVTTFLSTIVFNVPLNDALDKVDGRTAEAAQLWTTYLSDWTRWNHLRTAASLLAACAFVRALF</sequence>
<protein>
    <submittedName>
        <fullName evidence="2">DUF1772 domain-containing protein</fullName>
    </submittedName>
</protein>
<accession>A0ABT7K8N8</accession>
<dbReference type="RefSeq" id="WP_285877899.1">
    <property type="nucleotide sequence ID" value="NZ_JARFYN010000004.1"/>
</dbReference>
<keyword evidence="1" id="KW-0472">Membrane</keyword>
<feature type="transmembrane region" description="Helical" evidence="1">
    <location>
        <begin position="12"/>
        <end position="38"/>
    </location>
</feature>
<proteinExistence type="predicted"/>
<gene>
    <name evidence="2" type="ORF">PY650_04750</name>
</gene>
<dbReference type="Proteomes" id="UP001172630">
    <property type="component" value="Unassembled WGS sequence"/>
</dbReference>
<keyword evidence="3" id="KW-1185">Reference proteome</keyword>
<keyword evidence="1" id="KW-0812">Transmembrane</keyword>
<organism evidence="2 3">
    <name type="scientific">Rhizobium calliandrae</name>
    <dbReference type="NCBI Taxonomy" id="1312182"/>
    <lineage>
        <taxon>Bacteria</taxon>
        <taxon>Pseudomonadati</taxon>
        <taxon>Pseudomonadota</taxon>
        <taxon>Alphaproteobacteria</taxon>
        <taxon>Hyphomicrobiales</taxon>
        <taxon>Rhizobiaceae</taxon>
        <taxon>Rhizobium/Agrobacterium group</taxon>
        <taxon>Rhizobium</taxon>
    </lineage>
</organism>
<feature type="transmembrane region" description="Helical" evidence="1">
    <location>
        <begin position="59"/>
        <end position="81"/>
    </location>
</feature>
<comment type="caution">
    <text evidence="2">The sequence shown here is derived from an EMBL/GenBank/DDBJ whole genome shotgun (WGS) entry which is preliminary data.</text>
</comment>
<name>A0ABT7K8N8_9HYPH</name>
<evidence type="ECO:0000313" key="2">
    <source>
        <dbReference type="EMBL" id="MDL2404979.1"/>
    </source>
</evidence>
<dbReference type="InterPro" id="IPR013901">
    <property type="entry name" value="Anthrone_oxy"/>
</dbReference>
<dbReference type="Pfam" id="PF08592">
    <property type="entry name" value="Anthrone_oxy"/>
    <property type="match status" value="1"/>
</dbReference>